<evidence type="ECO:0000256" key="2">
    <source>
        <dbReference type="ARBA" id="ARBA00023239"/>
    </source>
</evidence>
<dbReference type="PANTHER" id="PTHR43712:SF15">
    <property type="entry name" value="MONODICTYPHENONE CLUSTER TRANSCRIPTIONAL COACTIVATOR MDPA"/>
    <property type="match status" value="1"/>
</dbReference>
<organism evidence="6 7">
    <name type="scientific">Aspergillus versicolor CBS 583.65</name>
    <dbReference type="NCBI Taxonomy" id="1036611"/>
    <lineage>
        <taxon>Eukaryota</taxon>
        <taxon>Fungi</taxon>
        <taxon>Dikarya</taxon>
        <taxon>Ascomycota</taxon>
        <taxon>Pezizomycotina</taxon>
        <taxon>Eurotiomycetes</taxon>
        <taxon>Eurotiomycetidae</taxon>
        <taxon>Eurotiales</taxon>
        <taxon>Aspergillaceae</taxon>
        <taxon>Aspergillus</taxon>
        <taxon>Aspergillus subgen. Nidulantes</taxon>
    </lineage>
</organism>
<dbReference type="SUPFAM" id="SSF54427">
    <property type="entry name" value="NTF2-like"/>
    <property type="match status" value="1"/>
</dbReference>
<gene>
    <name evidence="6" type="ORF">ASPVEDRAFT_48388</name>
</gene>
<dbReference type="InterPro" id="IPR036390">
    <property type="entry name" value="WH_DNA-bd_sf"/>
</dbReference>
<proteinExistence type="inferred from homology"/>
<dbReference type="InterPro" id="IPR049884">
    <property type="entry name" value="Scytalone_dh"/>
</dbReference>
<dbReference type="VEuPathDB" id="FungiDB:ASPVEDRAFT_48388"/>
<evidence type="ECO:0000256" key="3">
    <source>
        <dbReference type="SAM" id="MobiDB-lite"/>
    </source>
</evidence>
<dbReference type="SUPFAM" id="SSF53254">
    <property type="entry name" value="Phosphoglycerate mutase-like"/>
    <property type="match status" value="1"/>
</dbReference>
<feature type="region of interest" description="Disordered" evidence="3">
    <location>
        <begin position="1027"/>
        <end position="1072"/>
    </location>
</feature>
<reference evidence="7" key="1">
    <citation type="journal article" date="2017" name="Genome Biol.">
        <title>Comparative genomics reveals high biological diversity and specific adaptations in the industrially and medically important fungal genus Aspergillus.</title>
        <authorList>
            <person name="de Vries R.P."/>
            <person name="Riley R."/>
            <person name="Wiebenga A."/>
            <person name="Aguilar-Osorio G."/>
            <person name="Amillis S."/>
            <person name="Uchima C.A."/>
            <person name="Anderluh G."/>
            <person name="Asadollahi M."/>
            <person name="Askin M."/>
            <person name="Barry K."/>
            <person name="Battaglia E."/>
            <person name="Bayram O."/>
            <person name="Benocci T."/>
            <person name="Braus-Stromeyer S.A."/>
            <person name="Caldana C."/>
            <person name="Canovas D."/>
            <person name="Cerqueira G.C."/>
            <person name="Chen F."/>
            <person name="Chen W."/>
            <person name="Choi C."/>
            <person name="Clum A."/>
            <person name="Dos Santos R.A."/>
            <person name="Damasio A.R."/>
            <person name="Diallinas G."/>
            <person name="Emri T."/>
            <person name="Fekete E."/>
            <person name="Flipphi M."/>
            <person name="Freyberg S."/>
            <person name="Gallo A."/>
            <person name="Gournas C."/>
            <person name="Habgood R."/>
            <person name="Hainaut M."/>
            <person name="Harispe M.L."/>
            <person name="Henrissat B."/>
            <person name="Hilden K.S."/>
            <person name="Hope R."/>
            <person name="Hossain A."/>
            <person name="Karabika E."/>
            <person name="Karaffa L."/>
            <person name="Karanyi Z."/>
            <person name="Krasevec N."/>
            <person name="Kuo A."/>
            <person name="Kusch H."/>
            <person name="LaButti K."/>
            <person name="Lagendijk E.L."/>
            <person name="Lapidus A."/>
            <person name="Levasseur A."/>
            <person name="Lindquist E."/>
            <person name="Lipzen A."/>
            <person name="Logrieco A.F."/>
            <person name="MacCabe A."/>
            <person name="Maekelae M.R."/>
            <person name="Malavazi I."/>
            <person name="Melin P."/>
            <person name="Meyer V."/>
            <person name="Mielnichuk N."/>
            <person name="Miskei M."/>
            <person name="Molnar A.P."/>
            <person name="Mule G."/>
            <person name="Ngan C.Y."/>
            <person name="Orejas M."/>
            <person name="Orosz E."/>
            <person name="Ouedraogo J.P."/>
            <person name="Overkamp K.M."/>
            <person name="Park H.-S."/>
            <person name="Perrone G."/>
            <person name="Piumi F."/>
            <person name="Punt P.J."/>
            <person name="Ram A.F."/>
            <person name="Ramon A."/>
            <person name="Rauscher S."/>
            <person name="Record E."/>
            <person name="Riano-Pachon D.M."/>
            <person name="Robert V."/>
            <person name="Roehrig J."/>
            <person name="Ruller R."/>
            <person name="Salamov A."/>
            <person name="Salih N.S."/>
            <person name="Samson R.A."/>
            <person name="Sandor E."/>
            <person name="Sanguinetti M."/>
            <person name="Schuetze T."/>
            <person name="Sepcic K."/>
            <person name="Shelest E."/>
            <person name="Sherlock G."/>
            <person name="Sophianopoulou V."/>
            <person name="Squina F.M."/>
            <person name="Sun H."/>
            <person name="Susca A."/>
            <person name="Todd R.B."/>
            <person name="Tsang A."/>
            <person name="Unkles S.E."/>
            <person name="van de Wiele N."/>
            <person name="van Rossen-Uffink D."/>
            <person name="Oliveira J.V."/>
            <person name="Vesth T.C."/>
            <person name="Visser J."/>
            <person name="Yu J.-H."/>
            <person name="Zhou M."/>
            <person name="Andersen M.R."/>
            <person name="Archer D.B."/>
            <person name="Baker S.E."/>
            <person name="Benoit I."/>
            <person name="Brakhage A.A."/>
            <person name="Braus G.H."/>
            <person name="Fischer R."/>
            <person name="Frisvad J.C."/>
            <person name="Goldman G.H."/>
            <person name="Houbraken J."/>
            <person name="Oakley B."/>
            <person name="Pocsi I."/>
            <person name="Scazzocchio C."/>
            <person name="Seiboth B."/>
            <person name="vanKuyk P.A."/>
            <person name="Wortman J."/>
            <person name="Dyer P.S."/>
            <person name="Grigoriev I.V."/>
        </authorList>
    </citation>
    <scope>NUCLEOTIDE SEQUENCE [LARGE SCALE GENOMIC DNA]</scope>
    <source>
        <strain evidence="7">CBS 583.65</strain>
    </source>
</reference>
<comment type="similarity">
    <text evidence="1">Belongs to the scytalone dehydratase family.</text>
</comment>
<dbReference type="Pfam" id="PF00328">
    <property type="entry name" value="His_Phos_2"/>
    <property type="match status" value="1"/>
</dbReference>
<protein>
    <recommendedName>
        <fullName evidence="5">Scytalone dehydratase-like domain-containing protein</fullName>
    </recommendedName>
</protein>
<feature type="transmembrane region" description="Helical" evidence="4">
    <location>
        <begin position="987"/>
        <end position="1013"/>
    </location>
</feature>
<keyword evidence="4" id="KW-0472">Membrane</keyword>
<dbReference type="Proteomes" id="UP000184073">
    <property type="component" value="Unassembled WGS sequence"/>
</dbReference>
<name>A0A1L9P3K9_ASPVE</name>
<dbReference type="OrthoDB" id="258392at2759"/>
<dbReference type="SUPFAM" id="SSF46785">
    <property type="entry name" value="Winged helix' DNA-binding domain"/>
    <property type="match status" value="1"/>
</dbReference>
<evidence type="ECO:0000256" key="1">
    <source>
        <dbReference type="ARBA" id="ARBA00008584"/>
    </source>
</evidence>
<feature type="region of interest" description="Disordered" evidence="3">
    <location>
        <begin position="377"/>
        <end position="438"/>
    </location>
</feature>
<feature type="compositionally biased region" description="Polar residues" evidence="3">
    <location>
        <begin position="377"/>
        <end position="390"/>
    </location>
</feature>
<evidence type="ECO:0000313" key="7">
    <source>
        <dbReference type="Proteomes" id="UP000184073"/>
    </source>
</evidence>
<feature type="compositionally biased region" description="Low complexity" evidence="3">
    <location>
        <begin position="412"/>
        <end position="438"/>
    </location>
</feature>
<dbReference type="Pfam" id="PF02982">
    <property type="entry name" value="Scytalone_dh"/>
    <property type="match status" value="1"/>
</dbReference>
<dbReference type="InterPro" id="IPR029063">
    <property type="entry name" value="SAM-dependent_MTases_sf"/>
</dbReference>
<dbReference type="InterPro" id="IPR000560">
    <property type="entry name" value="His_Pase_clade-2"/>
</dbReference>
<evidence type="ECO:0000259" key="5">
    <source>
        <dbReference type="Pfam" id="PF02982"/>
    </source>
</evidence>
<dbReference type="RefSeq" id="XP_040661880.1">
    <property type="nucleotide sequence ID" value="XM_040813995.1"/>
</dbReference>
<dbReference type="GO" id="GO:0016829">
    <property type="term" value="F:lyase activity"/>
    <property type="evidence" value="ECO:0007669"/>
    <property type="project" value="UniProtKB-KW"/>
</dbReference>
<dbReference type="PANTHER" id="PTHR43712">
    <property type="entry name" value="PUTATIVE (AFU_ORTHOLOGUE AFUA_4G14580)-RELATED"/>
    <property type="match status" value="1"/>
</dbReference>
<dbReference type="InterPro" id="IPR029033">
    <property type="entry name" value="His_PPase_superfam"/>
</dbReference>
<keyword evidence="4" id="KW-0812">Transmembrane</keyword>
<dbReference type="Gene3D" id="3.40.50.1240">
    <property type="entry name" value="Phosphoglycerate mutase-like"/>
    <property type="match status" value="1"/>
</dbReference>
<feature type="compositionally biased region" description="Polar residues" evidence="3">
    <location>
        <begin position="399"/>
        <end position="411"/>
    </location>
</feature>
<keyword evidence="7" id="KW-1185">Reference proteome</keyword>
<accession>A0A1L9P3K9</accession>
<dbReference type="EMBL" id="KV878125">
    <property type="protein sequence ID" value="OJI96117.1"/>
    <property type="molecule type" value="Genomic_DNA"/>
</dbReference>
<keyword evidence="4" id="KW-1133">Transmembrane helix</keyword>
<dbReference type="InterPro" id="IPR032710">
    <property type="entry name" value="NTF2-like_dom_sf"/>
</dbReference>
<dbReference type="Gene3D" id="3.40.50.150">
    <property type="entry name" value="Vaccinia Virus protein VP39"/>
    <property type="match status" value="1"/>
</dbReference>
<dbReference type="Gene3D" id="3.10.450.50">
    <property type="match status" value="1"/>
</dbReference>
<evidence type="ECO:0000313" key="6">
    <source>
        <dbReference type="EMBL" id="OJI96117.1"/>
    </source>
</evidence>
<dbReference type="Gene3D" id="1.10.10.10">
    <property type="entry name" value="Winged helix-like DNA-binding domain superfamily/Winged helix DNA-binding domain"/>
    <property type="match status" value="1"/>
</dbReference>
<dbReference type="GeneID" id="63729506"/>
<dbReference type="InterPro" id="IPR036388">
    <property type="entry name" value="WH-like_DNA-bd_sf"/>
</dbReference>
<keyword evidence="2" id="KW-0456">Lyase</keyword>
<feature type="domain" description="Scytalone dehydratase-like" evidence="5">
    <location>
        <begin position="1"/>
        <end position="102"/>
    </location>
</feature>
<sequence length="1108" mass="120283">MSAADFVAMVSHPHFLGTPRIQTQHFIGMTKWEKVSETQILGHHQMRVAHQKHADDELKEVTVKGHSHGTGTITYRKIDGVWKFAGIEPHVRWTEFGGEGLFGPPVEETYTSDLTAAVKTLVSQSPSLLSSGSQPFLPPDAPSEAHRARQSILTTTTRLQTLLSSPTDFLHHLTVQNQLLACLQWLGEFQVLACIPLSGSVPIKDVADLAGVPETHMSRIVRMTATAGFLKEPQPGQVAHSALSAPFVTKPSYLDAVMFLAGTVAPAALQMPTATQRFGSSLRPNETAYNIAFNNPATFASTSEQRPKLQRQWPAFLRYGTKDIDDHTTDLLARLDHFRRGNISVVEVGARSIDRATILANLYPSLHITVQIAAPTTGPNSWSSHPQTPYSKHDDLRPLSSSHTNKGNTATSSSSSSSSSSPSSPNITIQQRTPTTTQPISDASVYILHLPSPSPTIPYGSLATRIIAELRAHLDVLRSNPAATLILTPRLLPDPAAVNADTEASARLRDLSLLQLANEREIDLSELMNMLNSVSDSMGSRLYIALLSLSLGIFPVAAQDQTARVWAVFGYTVNGERIPKVFPRHPKSLTPYGAYQLHEAGSAFRDRYVALDGVDSDTSERIVNIAPELLNTEDVKVASTPDTAVLASAQAFMQGVYPPLKESFNSSFYGGDLELADGSSVQAPLGGYQYPSIETFGFDDPQSVMIAGQALCSAHGSANLQYLSSKEFWATYADSAAFYAHLYSQAISGGFDMKGANFANATSISEFLDYQAMHNESLLHNLGQEDVERARWYAGQYVYETNGNTSSSDDVKDGKIRAIAGQGLASNVLDAFESSIKGQGAHGKMTLRFGSSQTAVSFASLLQLDNKQNANFTSLPNQGASFVLELFSLESESYPTFPDPSQLYVRFLFRNGTGADFRSYPLFGYSPSRVVLPYSEFKDNMQGVSLGSIADWCQRCDSSAVFCSGVVPAAKPGVSNPKEDKGGMHPAVAGVVGAAVTVGVLTLFAVVGFFCCLRTNRVRRKSSLGGFKRNSKMASDSDVTFNNPQWGADIKPPAASARGYERHGSWEMANSPPRLANCRVRSSALTDDIEEEWQLHNSMEPVKAREHV</sequence>
<dbReference type="AlphaFoldDB" id="A0A1L9P3K9"/>
<feature type="compositionally biased region" description="Polar residues" evidence="3">
    <location>
        <begin position="1032"/>
        <end position="1045"/>
    </location>
</feature>
<evidence type="ECO:0000256" key="4">
    <source>
        <dbReference type="SAM" id="Phobius"/>
    </source>
</evidence>